<gene>
    <name evidence="4" type="primary">LOC101499764</name>
</gene>
<dbReference type="PANTHER" id="PTHR46033:SF1">
    <property type="entry name" value="PROTEIN MAIN-LIKE 2"/>
    <property type="match status" value="1"/>
</dbReference>
<evidence type="ECO:0000259" key="2">
    <source>
        <dbReference type="Pfam" id="PF10536"/>
    </source>
</evidence>
<protein>
    <submittedName>
        <fullName evidence="4">Protein MAIN-LIKE 2-like</fullName>
    </submittedName>
</protein>
<name>A0A1S3EHN7_CICAR</name>
<dbReference type="RefSeq" id="XP_012574928.1">
    <property type="nucleotide sequence ID" value="XM_012719474.1"/>
</dbReference>
<dbReference type="GO" id="GO:0010073">
    <property type="term" value="P:meristem maintenance"/>
    <property type="evidence" value="ECO:0007669"/>
    <property type="project" value="InterPro"/>
</dbReference>
<reference evidence="4" key="1">
    <citation type="submission" date="2025-08" db="UniProtKB">
        <authorList>
            <consortium name="RefSeq"/>
        </authorList>
    </citation>
    <scope>IDENTIFICATION</scope>
    <source>
        <tissue evidence="4">Etiolated seedlings</tissue>
    </source>
</reference>
<evidence type="ECO:0000256" key="1">
    <source>
        <dbReference type="SAM" id="MobiDB-lite"/>
    </source>
</evidence>
<evidence type="ECO:0000313" key="4">
    <source>
        <dbReference type="RefSeq" id="XP_012574928.1"/>
    </source>
</evidence>
<feature type="compositionally biased region" description="Basic and acidic residues" evidence="1">
    <location>
        <begin position="13"/>
        <end position="22"/>
    </location>
</feature>
<proteinExistence type="predicted"/>
<dbReference type="InterPro" id="IPR044824">
    <property type="entry name" value="MAIN-like"/>
</dbReference>
<feature type="domain" description="Aminotransferase-like plant mobile" evidence="2">
    <location>
        <begin position="136"/>
        <end position="306"/>
    </location>
</feature>
<sequence>MEEDVPQPPQMEHAADDIHDTSAHANDADESNDAADIDDQDQQNGFPGGPTVTCLLTQYEHHVARRLWEREDRGSLKVITHGLKLKKFAEVSMPAPVEHWIQKSGLMYLSSGYLTMADVGATWEEACAEISYNECAQYRLQWLRDLYSCLIQTNQFECATRTYLLHLVGCTIFADKTHTCVEAKYITLFIDLHRCRDYSWASVALVFLYDNLEDGVVHDTRQLGGYMTLLQCWIYEHFPRICKRGDRGAVLAHLLRACRWTTKHAVKGGLMAYRRRLDALLLEDVVFTPYDDDRANHPFFGRIKCIPRDVPPMSENIDWVCQSTVRSSVKTFRRQYPVATFPGEVTADYYAWYISVSHPMILPPSTVAPSSPHTIVAAHAGPSSSAHDGRDRRAAELAHRALDMVTPFSEIHDILSELCRLYDD</sequence>
<dbReference type="Pfam" id="PF10536">
    <property type="entry name" value="PMD"/>
    <property type="match status" value="1"/>
</dbReference>
<keyword evidence="3" id="KW-1185">Reference proteome</keyword>
<dbReference type="OrthoDB" id="1936739at2759"/>
<feature type="compositionally biased region" description="Acidic residues" evidence="1">
    <location>
        <begin position="28"/>
        <end position="41"/>
    </location>
</feature>
<accession>A0A1S3EHN7</accession>
<organism evidence="3 4">
    <name type="scientific">Cicer arietinum</name>
    <name type="common">Chickpea</name>
    <name type="synonym">Garbanzo</name>
    <dbReference type="NCBI Taxonomy" id="3827"/>
    <lineage>
        <taxon>Eukaryota</taxon>
        <taxon>Viridiplantae</taxon>
        <taxon>Streptophyta</taxon>
        <taxon>Embryophyta</taxon>
        <taxon>Tracheophyta</taxon>
        <taxon>Spermatophyta</taxon>
        <taxon>Magnoliopsida</taxon>
        <taxon>eudicotyledons</taxon>
        <taxon>Gunneridae</taxon>
        <taxon>Pentapetalae</taxon>
        <taxon>rosids</taxon>
        <taxon>fabids</taxon>
        <taxon>Fabales</taxon>
        <taxon>Fabaceae</taxon>
        <taxon>Papilionoideae</taxon>
        <taxon>50 kb inversion clade</taxon>
        <taxon>NPAAA clade</taxon>
        <taxon>Hologalegina</taxon>
        <taxon>IRL clade</taxon>
        <taxon>Cicereae</taxon>
        <taxon>Cicer</taxon>
    </lineage>
</organism>
<dbReference type="PANTHER" id="PTHR46033">
    <property type="entry name" value="PROTEIN MAIN-LIKE 2"/>
    <property type="match status" value="1"/>
</dbReference>
<dbReference type="AlphaFoldDB" id="A0A1S3EHN7"/>
<dbReference type="Proteomes" id="UP000087171">
    <property type="component" value="Unplaced"/>
</dbReference>
<feature type="region of interest" description="Disordered" evidence="1">
    <location>
        <begin position="1"/>
        <end position="49"/>
    </location>
</feature>
<dbReference type="InterPro" id="IPR019557">
    <property type="entry name" value="AminoTfrase-like_pln_mobile"/>
</dbReference>
<evidence type="ECO:0000313" key="3">
    <source>
        <dbReference type="Proteomes" id="UP000087171"/>
    </source>
</evidence>